<name>A0A1E4SME7_9ASCO</name>
<dbReference type="RefSeq" id="XP_020065826.1">
    <property type="nucleotide sequence ID" value="XM_020209435.1"/>
</dbReference>
<dbReference type="GO" id="GO:0005829">
    <property type="term" value="C:cytosol"/>
    <property type="evidence" value="ECO:0007669"/>
    <property type="project" value="TreeGrafter"/>
</dbReference>
<dbReference type="GO" id="GO:0005634">
    <property type="term" value="C:nucleus"/>
    <property type="evidence" value="ECO:0007669"/>
    <property type="project" value="TreeGrafter"/>
</dbReference>
<dbReference type="GO" id="GO:0043161">
    <property type="term" value="P:proteasome-mediated ubiquitin-dependent protein catabolic process"/>
    <property type="evidence" value="ECO:0007669"/>
    <property type="project" value="TreeGrafter"/>
</dbReference>
<dbReference type="EMBL" id="KV453910">
    <property type="protein sequence ID" value="ODV80704.1"/>
    <property type="molecule type" value="Genomic_DNA"/>
</dbReference>
<dbReference type="PANTHER" id="PTHR31531:SF2">
    <property type="entry name" value="E3 UBIQUITIN-PROTEIN LIGASE E3D"/>
    <property type="match status" value="1"/>
</dbReference>
<organism evidence="1 2">
    <name type="scientific">Suhomyces tanzawaensis NRRL Y-17324</name>
    <dbReference type="NCBI Taxonomy" id="984487"/>
    <lineage>
        <taxon>Eukaryota</taxon>
        <taxon>Fungi</taxon>
        <taxon>Dikarya</taxon>
        <taxon>Ascomycota</taxon>
        <taxon>Saccharomycotina</taxon>
        <taxon>Pichiomycetes</taxon>
        <taxon>Debaryomycetaceae</taxon>
        <taxon>Suhomyces</taxon>
    </lineage>
</organism>
<evidence type="ECO:0008006" key="3">
    <source>
        <dbReference type="Google" id="ProtNLM"/>
    </source>
</evidence>
<dbReference type="GO" id="GO:0030332">
    <property type="term" value="F:cyclin binding"/>
    <property type="evidence" value="ECO:0007669"/>
    <property type="project" value="TreeGrafter"/>
</dbReference>
<accession>A0A1E4SME7</accession>
<dbReference type="Pfam" id="PF09814">
    <property type="entry name" value="HECT_2"/>
    <property type="match status" value="1"/>
</dbReference>
<dbReference type="GO" id="GO:0031624">
    <property type="term" value="F:ubiquitin conjugating enzyme binding"/>
    <property type="evidence" value="ECO:0007669"/>
    <property type="project" value="TreeGrafter"/>
</dbReference>
<dbReference type="AlphaFoldDB" id="A0A1E4SME7"/>
<evidence type="ECO:0000313" key="2">
    <source>
        <dbReference type="Proteomes" id="UP000094285"/>
    </source>
</evidence>
<dbReference type="InterPro" id="IPR019193">
    <property type="entry name" value="UBQ-conj_enz_E2-bd_prot"/>
</dbReference>
<gene>
    <name evidence="1" type="ORF">CANTADRAFT_4718</name>
</gene>
<sequence>MYYSEYLPRINSISVLVDFDDQTVADITKIEASALQLGITTKKNHYSITLPTPITNALKLTNLKSTTQKCLSVTMAVPSSVPKPVGEAQSFMAQNSTKWSCKDLQQKTPVDGNNQRIFTFSCGNCDVPLVQSSDFKFMDMPSEFWYEMMDFWHCHKPHNNHSTTKDYSGVLKPPNDSTVMIGSHYLLLNKNDRLANDGKLVKCSQCGTTLGDVHETSLRINKWELQLHYKDHSETFSPHLFIYNSILDKINSLATRKFKFYHSNRWWYLWIMNVGLDIAVEGAILNKAMKILYFTDPNDDSNFVEEYELLSITSPEIILQFTEQLEKINSLLPQCIKTVEMDRKWNVGYLAESGQV</sequence>
<dbReference type="PANTHER" id="PTHR31531">
    <property type="entry name" value="E3 UBIQUITIN-PROTEIN LIGASE E3D FAMILY MEMBER"/>
    <property type="match status" value="1"/>
</dbReference>
<evidence type="ECO:0000313" key="1">
    <source>
        <dbReference type="EMBL" id="ODV80704.1"/>
    </source>
</evidence>
<dbReference type="GO" id="GO:0000151">
    <property type="term" value="C:ubiquitin ligase complex"/>
    <property type="evidence" value="ECO:0007669"/>
    <property type="project" value="TreeGrafter"/>
</dbReference>
<keyword evidence="2" id="KW-1185">Reference proteome</keyword>
<dbReference type="OrthoDB" id="386949at2759"/>
<protein>
    <recommendedName>
        <fullName evidence="3">Ubiquitin-conjugating enzyme E2-binding protein</fullName>
    </recommendedName>
</protein>
<dbReference type="Proteomes" id="UP000094285">
    <property type="component" value="Unassembled WGS sequence"/>
</dbReference>
<dbReference type="GO" id="GO:0006513">
    <property type="term" value="P:protein monoubiquitination"/>
    <property type="evidence" value="ECO:0007669"/>
    <property type="project" value="TreeGrafter"/>
</dbReference>
<dbReference type="GO" id="GO:0000209">
    <property type="term" value="P:protein polyubiquitination"/>
    <property type="evidence" value="ECO:0007669"/>
    <property type="project" value="TreeGrafter"/>
</dbReference>
<dbReference type="GO" id="GO:0051865">
    <property type="term" value="P:protein autoubiquitination"/>
    <property type="evidence" value="ECO:0007669"/>
    <property type="project" value="TreeGrafter"/>
</dbReference>
<reference evidence="2" key="1">
    <citation type="submission" date="2016-05" db="EMBL/GenBank/DDBJ databases">
        <title>Comparative genomics of biotechnologically important yeasts.</title>
        <authorList>
            <consortium name="DOE Joint Genome Institute"/>
            <person name="Riley R."/>
            <person name="Haridas S."/>
            <person name="Wolfe K.H."/>
            <person name="Lopes M.R."/>
            <person name="Hittinger C.T."/>
            <person name="Goker M."/>
            <person name="Salamov A."/>
            <person name="Wisecaver J."/>
            <person name="Long T.M."/>
            <person name="Aerts A.L."/>
            <person name="Barry K."/>
            <person name="Choi C."/>
            <person name="Clum A."/>
            <person name="Coughlan A.Y."/>
            <person name="Deshpande S."/>
            <person name="Douglass A.P."/>
            <person name="Hanson S.J."/>
            <person name="Klenk H.-P."/>
            <person name="Labutti K."/>
            <person name="Lapidus A."/>
            <person name="Lindquist E."/>
            <person name="Lipzen A."/>
            <person name="Meier-Kolthoff J.P."/>
            <person name="Ohm R.A."/>
            <person name="Otillar R.P."/>
            <person name="Pangilinan J."/>
            <person name="Peng Y."/>
            <person name="Rokas A."/>
            <person name="Rosa C.A."/>
            <person name="Scheuner C."/>
            <person name="Sibirny A.A."/>
            <person name="Slot J.C."/>
            <person name="Stielow J.B."/>
            <person name="Sun H."/>
            <person name="Kurtzman C.P."/>
            <person name="Blackwell M."/>
            <person name="Grigoriev I.V."/>
            <person name="Jeffries T.W."/>
        </authorList>
    </citation>
    <scope>NUCLEOTIDE SEQUENCE [LARGE SCALE GENOMIC DNA]</scope>
    <source>
        <strain evidence="2">NRRL Y-17324</strain>
    </source>
</reference>
<dbReference type="GO" id="GO:0061630">
    <property type="term" value="F:ubiquitin protein ligase activity"/>
    <property type="evidence" value="ECO:0007669"/>
    <property type="project" value="TreeGrafter"/>
</dbReference>
<dbReference type="GeneID" id="30983571"/>
<proteinExistence type="predicted"/>
<dbReference type="STRING" id="984487.A0A1E4SME7"/>